<accession>A0A4S8K803</accession>
<dbReference type="EMBL" id="PYDT01000002">
    <property type="protein sequence ID" value="THU71110.1"/>
    <property type="molecule type" value="Genomic_DNA"/>
</dbReference>
<sequence length="137" mass="14753">MWMAGDAAMDEWYDDNPALEAGVAAPEESKGVPSEAGRLGIRYTLENECGWGGIVDMWMAGDAAMDEWYDDNPALEAGVAAPEESKGVPSEAGRLAMLALTSCLQTGQNVLQEVSQQSTQNAWNSVQYSTKNVSMEE</sequence>
<keyword evidence="2" id="KW-1185">Reference proteome</keyword>
<dbReference type="AlphaFoldDB" id="A0A4S8K803"/>
<protein>
    <submittedName>
        <fullName evidence="1">Uncharacterized protein</fullName>
    </submittedName>
</protein>
<organism evidence="1 2">
    <name type="scientific">Musa balbisiana</name>
    <name type="common">Banana</name>
    <dbReference type="NCBI Taxonomy" id="52838"/>
    <lineage>
        <taxon>Eukaryota</taxon>
        <taxon>Viridiplantae</taxon>
        <taxon>Streptophyta</taxon>
        <taxon>Embryophyta</taxon>
        <taxon>Tracheophyta</taxon>
        <taxon>Spermatophyta</taxon>
        <taxon>Magnoliopsida</taxon>
        <taxon>Liliopsida</taxon>
        <taxon>Zingiberales</taxon>
        <taxon>Musaceae</taxon>
        <taxon>Musa</taxon>
    </lineage>
</organism>
<evidence type="ECO:0000313" key="1">
    <source>
        <dbReference type="EMBL" id="THU71110.1"/>
    </source>
</evidence>
<gene>
    <name evidence="1" type="ORF">C4D60_Mb08t32090</name>
</gene>
<dbReference type="Proteomes" id="UP000317650">
    <property type="component" value="Chromosome 8"/>
</dbReference>
<reference evidence="1 2" key="1">
    <citation type="journal article" date="2019" name="Nat. Plants">
        <title>Genome sequencing of Musa balbisiana reveals subgenome evolution and function divergence in polyploid bananas.</title>
        <authorList>
            <person name="Yao X."/>
        </authorList>
    </citation>
    <scope>NUCLEOTIDE SEQUENCE [LARGE SCALE GENOMIC DNA]</scope>
    <source>
        <strain evidence="2">cv. DH-PKW</strain>
        <tissue evidence="1">Leaves</tissue>
    </source>
</reference>
<name>A0A4S8K803_MUSBA</name>
<proteinExistence type="predicted"/>
<evidence type="ECO:0000313" key="2">
    <source>
        <dbReference type="Proteomes" id="UP000317650"/>
    </source>
</evidence>
<comment type="caution">
    <text evidence="1">The sequence shown here is derived from an EMBL/GenBank/DDBJ whole genome shotgun (WGS) entry which is preliminary data.</text>
</comment>